<comment type="caution">
    <text evidence="2">The sequence shown here is derived from an EMBL/GenBank/DDBJ whole genome shotgun (WGS) entry which is preliminary data.</text>
</comment>
<dbReference type="AlphaFoldDB" id="A0AAV5FNX0"/>
<sequence>MGLLRRCKKLLFHHSAAAVDPAAHDGTRLSPEEFERMTAPLAELLPTMTDEAEAAAVRGLLDHVTAWWGPPGARPPQPPRKEPPHRWWTDERTRPSREEFVRFTAPIARMLMNADDDDPEKDELCRLLDHLINQWKGGATPSERLRLRTKRSYATVSEADAAIQSAVADGGDLSRLSRDEFLSLTAPLAEMLRHAADDDDPETKEICRLLDRLIKQWRSGRR</sequence>
<feature type="compositionally biased region" description="Basic and acidic residues" evidence="1">
    <location>
        <begin position="79"/>
        <end position="91"/>
    </location>
</feature>
<keyword evidence="4" id="KW-1185">Reference proteome</keyword>
<dbReference type="PANTHER" id="PTHR47853:SF1">
    <property type="entry name" value="EXPRESSED PROTEIN"/>
    <property type="match status" value="1"/>
</dbReference>
<dbReference type="EMBL" id="BQKI01000089">
    <property type="protein sequence ID" value="GJN36455.1"/>
    <property type="molecule type" value="Genomic_DNA"/>
</dbReference>
<dbReference type="Proteomes" id="UP001054889">
    <property type="component" value="Unassembled WGS sequence"/>
</dbReference>
<proteinExistence type="predicted"/>
<reference evidence="2" key="2">
    <citation type="submission" date="2021-12" db="EMBL/GenBank/DDBJ databases">
        <title>Resequencing data analysis of finger millet.</title>
        <authorList>
            <person name="Hatakeyama M."/>
            <person name="Aluri S."/>
            <person name="Balachadran M.T."/>
            <person name="Sivarajan S.R."/>
            <person name="Poveda L."/>
            <person name="Shimizu-Inatsugi R."/>
            <person name="Schlapbach R."/>
            <person name="Sreeman S.M."/>
            <person name="Shimizu K.K."/>
        </authorList>
    </citation>
    <scope>NUCLEOTIDE SEQUENCE</scope>
</reference>
<evidence type="ECO:0000313" key="4">
    <source>
        <dbReference type="Proteomes" id="UP001054889"/>
    </source>
</evidence>
<dbReference type="EMBL" id="BQKI01000089">
    <property type="protein sequence ID" value="GJN36497.1"/>
    <property type="molecule type" value="Genomic_DNA"/>
</dbReference>
<evidence type="ECO:0000313" key="3">
    <source>
        <dbReference type="EMBL" id="GJN36497.1"/>
    </source>
</evidence>
<protein>
    <submittedName>
        <fullName evidence="2">Uncharacterized protein</fullName>
    </submittedName>
</protein>
<gene>
    <name evidence="2" type="primary">gb25316</name>
    <name evidence="3" type="synonym">gb25360</name>
    <name evidence="2" type="ORF">PR202_gb25316</name>
    <name evidence="3" type="ORF">PR202_gb25360</name>
</gene>
<feature type="region of interest" description="Disordered" evidence="1">
    <location>
        <begin position="69"/>
        <end position="91"/>
    </location>
</feature>
<accession>A0AAV5FNX0</accession>
<reference evidence="2" key="1">
    <citation type="journal article" date="2018" name="DNA Res.">
        <title>Multiple hybrid de novo genome assembly of finger millet, an orphan allotetraploid crop.</title>
        <authorList>
            <person name="Hatakeyama M."/>
            <person name="Aluri S."/>
            <person name="Balachadran M.T."/>
            <person name="Sivarajan S.R."/>
            <person name="Patrignani A."/>
            <person name="Gruter S."/>
            <person name="Poveda L."/>
            <person name="Shimizu-Inatsugi R."/>
            <person name="Baeten J."/>
            <person name="Francoijs K.J."/>
            <person name="Nataraja K.N."/>
            <person name="Reddy Y.A.N."/>
            <person name="Phadnis S."/>
            <person name="Ravikumar R.L."/>
            <person name="Schlapbach R."/>
            <person name="Sreeman S.M."/>
            <person name="Shimizu K.K."/>
        </authorList>
    </citation>
    <scope>NUCLEOTIDE SEQUENCE</scope>
</reference>
<name>A0AAV5FNX0_ELECO</name>
<evidence type="ECO:0000256" key="1">
    <source>
        <dbReference type="SAM" id="MobiDB-lite"/>
    </source>
</evidence>
<dbReference type="PANTHER" id="PTHR47853">
    <property type="entry name" value="EXPRESSED PROTEIN"/>
    <property type="match status" value="1"/>
</dbReference>
<evidence type="ECO:0000313" key="2">
    <source>
        <dbReference type="EMBL" id="GJN36455.1"/>
    </source>
</evidence>
<organism evidence="2 4">
    <name type="scientific">Eleusine coracana subsp. coracana</name>
    <dbReference type="NCBI Taxonomy" id="191504"/>
    <lineage>
        <taxon>Eukaryota</taxon>
        <taxon>Viridiplantae</taxon>
        <taxon>Streptophyta</taxon>
        <taxon>Embryophyta</taxon>
        <taxon>Tracheophyta</taxon>
        <taxon>Spermatophyta</taxon>
        <taxon>Magnoliopsida</taxon>
        <taxon>Liliopsida</taxon>
        <taxon>Poales</taxon>
        <taxon>Poaceae</taxon>
        <taxon>PACMAD clade</taxon>
        <taxon>Chloridoideae</taxon>
        <taxon>Cynodonteae</taxon>
        <taxon>Eleusininae</taxon>
        <taxon>Eleusine</taxon>
    </lineage>
</organism>